<feature type="transmembrane region" description="Helical" evidence="9">
    <location>
        <begin position="59"/>
        <end position="82"/>
    </location>
</feature>
<dbReference type="InterPro" id="IPR023408">
    <property type="entry name" value="MscS_beta-dom_sf"/>
</dbReference>
<keyword evidence="7 9" id="KW-0472">Membrane</keyword>
<feature type="region of interest" description="Disordered" evidence="8">
    <location>
        <begin position="292"/>
        <end position="347"/>
    </location>
</feature>
<feature type="compositionally biased region" description="Basic and acidic residues" evidence="8">
    <location>
        <begin position="294"/>
        <end position="313"/>
    </location>
</feature>
<keyword evidence="12" id="KW-1185">Reference proteome</keyword>
<comment type="similarity">
    <text evidence="3">Belongs to the MscS (TC 1.A.23) family.</text>
</comment>
<dbReference type="InterPro" id="IPR010920">
    <property type="entry name" value="LSM_dom_sf"/>
</dbReference>
<keyword evidence="6 9" id="KW-1133">Transmembrane helix</keyword>
<dbReference type="GO" id="GO:0008381">
    <property type="term" value="F:mechanosensitive monoatomic ion channel activity"/>
    <property type="evidence" value="ECO:0007669"/>
    <property type="project" value="InterPro"/>
</dbReference>
<dbReference type="PANTHER" id="PTHR30460:SF0">
    <property type="entry name" value="MODERATE CONDUCTANCE MECHANOSENSITIVE CHANNEL YBIO"/>
    <property type="match status" value="1"/>
</dbReference>
<evidence type="ECO:0000313" key="12">
    <source>
        <dbReference type="Proteomes" id="UP000217209"/>
    </source>
</evidence>
<dbReference type="PANTHER" id="PTHR30460">
    <property type="entry name" value="MODERATE CONDUCTANCE MECHANOSENSITIVE CHANNEL YBIO"/>
    <property type="match status" value="1"/>
</dbReference>
<dbReference type="Gene3D" id="1.10.287.1260">
    <property type="match status" value="1"/>
</dbReference>
<dbReference type="InterPro" id="IPR006685">
    <property type="entry name" value="MscS_channel_2nd"/>
</dbReference>
<feature type="region of interest" description="Disordered" evidence="8">
    <location>
        <begin position="402"/>
        <end position="507"/>
    </location>
</feature>
<evidence type="ECO:0000259" key="10">
    <source>
        <dbReference type="Pfam" id="PF00924"/>
    </source>
</evidence>
<evidence type="ECO:0000256" key="3">
    <source>
        <dbReference type="ARBA" id="ARBA00008017"/>
    </source>
</evidence>
<organism evidence="11 12">
    <name type="scientific">Corynebacterium glaucum</name>
    <dbReference type="NCBI Taxonomy" id="187491"/>
    <lineage>
        <taxon>Bacteria</taxon>
        <taxon>Bacillati</taxon>
        <taxon>Actinomycetota</taxon>
        <taxon>Actinomycetes</taxon>
        <taxon>Mycobacteriales</taxon>
        <taxon>Corynebacteriaceae</taxon>
        <taxon>Corynebacterium</taxon>
    </lineage>
</organism>
<accession>A0A1Q2HW64</accession>
<evidence type="ECO:0000313" key="11">
    <source>
        <dbReference type="EMBL" id="AQQ15097.1"/>
    </source>
</evidence>
<gene>
    <name evidence="11" type="primary">ykuT</name>
    <name evidence="11" type="ORF">CGLAU_05630</name>
</gene>
<comment type="subcellular location">
    <subcellularLocation>
        <location evidence="2">Cell membrane</location>
    </subcellularLocation>
    <subcellularLocation>
        <location evidence="1">Membrane</location>
        <topology evidence="1">Multi-pass membrane protein</topology>
    </subcellularLocation>
</comment>
<dbReference type="KEGG" id="cgv:CGLAU_05630"/>
<feature type="compositionally biased region" description="Low complexity" evidence="8">
    <location>
        <begin position="452"/>
        <end position="498"/>
    </location>
</feature>
<dbReference type="InterPro" id="IPR011014">
    <property type="entry name" value="MscS_channel_TM-2"/>
</dbReference>
<evidence type="ECO:0000256" key="7">
    <source>
        <dbReference type="ARBA" id="ARBA00023136"/>
    </source>
</evidence>
<evidence type="ECO:0000256" key="8">
    <source>
        <dbReference type="SAM" id="MobiDB-lite"/>
    </source>
</evidence>
<dbReference type="Pfam" id="PF00924">
    <property type="entry name" value="MS_channel_2nd"/>
    <property type="match status" value="1"/>
</dbReference>
<dbReference type="SUPFAM" id="SSF82861">
    <property type="entry name" value="Mechanosensitive channel protein MscS (YggB), transmembrane region"/>
    <property type="match status" value="1"/>
</dbReference>
<reference evidence="11 12" key="1">
    <citation type="submission" date="2016-12" db="EMBL/GenBank/DDBJ databases">
        <authorList>
            <person name="Song W.-J."/>
            <person name="Kurnit D.M."/>
        </authorList>
    </citation>
    <scope>NUCLEOTIDE SEQUENCE [LARGE SCALE GENOMIC DNA]</scope>
    <source>
        <strain evidence="11 12">DSM 30827</strain>
    </source>
</reference>
<feature type="domain" description="Mechanosensitive ion channel MscS" evidence="10">
    <location>
        <begin position="109"/>
        <end position="169"/>
    </location>
</feature>
<dbReference type="AlphaFoldDB" id="A0A1Q2HW64"/>
<dbReference type="Gene3D" id="2.30.30.60">
    <property type="match status" value="1"/>
</dbReference>
<evidence type="ECO:0000256" key="2">
    <source>
        <dbReference type="ARBA" id="ARBA00004236"/>
    </source>
</evidence>
<dbReference type="SUPFAM" id="SSF50182">
    <property type="entry name" value="Sm-like ribonucleoproteins"/>
    <property type="match status" value="1"/>
</dbReference>
<dbReference type="EMBL" id="CP019688">
    <property type="protein sequence ID" value="AQQ15097.1"/>
    <property type="molecule type" value="Genomic_DNA"/>
</dbReference>
<dbReference type="InterPro" id="IPR045276">
    <property type="entry name" value="YbiO_bact"/>
</dbReference>
<feature type="compositionally biased region" description="Polar residues" evidence="8">
    <location>
        <begin position="424"/>
        <end position="451"/>
    </location>
</feature>
<protein>
    <submittedName>
        <fullName evidence="11">Putative MscS family protein YkuT</fullName>
    </submittedName>
</protein>
<evidence type="ECO:0000256" key="5">
    <source>
        <dbReference type="ARBA" id="ARBA00022692"/>
    </source>
</evidence>
<evidence type="ECO:0000256" key="9">
    <source>
        <dbReference type="SAM" id="Phobius"/>
    </source>
</evidence>
<dbReference type="RefSeq" id="WP_095659832.1">
    <property type="nucleotide sequence ID" value="NZ_BAAAKB010000006.1"/>
</dbReference>
<feature type="compositionally biased region" description="Low complexity" evidence="8">
    <location>
        <begin position="331"/>
        <end position="347"/>
    </location>
</feature>
<keyword evidence="5 9" id="KW-0812">Transmembrane</keyword>
<keyword evidence="4" id="KW-1003">Cell membrane</keyword>
<feature type="transmembrane region" description="Helical" evidence="9">
    <location>
        <begin position="94"/>
        <end position="121"/>
    </location>
</feature>
<evidence type="ECO:0000256" key="6">
    <source>
        <dbReference type="ARBA" id="ARBA00022989"/>
    </source>
</evidence>
<feature type="transmembrane region" description="Helical" evidence="9">
    <location>
        <begin position="12"/>
        <end position="31"/>
    </location>
</feature>
<sequence length="507" mass="53739">MPFAFIFQELWRWFASTGINIVLLLILALLVPRAGRFAKRTFARKVQESRTQDEEKSQLAVAGVVVYTVQVIAFFLILVFLLQQLGFSLAGAAIPATVVSAAIGFGAQNIIADFLAGFFILTEKQYGVGDNVSFEGNGVNVAGDVIQITMRATTIRTLNQATVTIPNSAARIYINQSNYWVNAVVVIPVPLEGSNSAEHAISRSERAARRALARPDIHDKLRGELMIHPAVDVGAPTAAGQPWTVDMRFMVRAEPLTQWMIERAIRIEVLDEFWDEYGKTPELFSLHDASLHAPHQDQQRSPAEFDERDKLDPEAYPPTEHMAPVSPFDPAPESAAVDPAAEDAAPAGTGDLAADIAAEDDAPKTVLNNLMRASTLWLIVAFIAALIIRGLTLNPDGDVGGVLAPPPRTTASSPQPPAADENTQETVPTATTGSPEVSDSTGSPGVSDSAGTTAAPTQQSAEPAPAPAPTEQSADASPTELSATAEESAPASPTAAPTDVEEGAVAG</sequence>
<dbReference type="Proteomes" id="UP000217209">
    <property type="component" value="Chromosome"/>
</dbReference>
<name>A0A1Q2HW64_9CORY</name>
<feature type="transmembrane region" description="Helical" evidence="9">
    <location>
        <begin position="374"/>
        <end position="392"/>
    </location>
</feature>
<dbReference type="GO" id="GO:0005886">
    <property type="term" value="C:plasma membrane"/>
    <property type="evidence" value="ECO:0007669"/>
    <property type="project" value="UniProtKB-SubCell"/>
</dbReference>
<proteinExistence type="inferred from homology"/>
<evidence type="ECO:0000256" key="1">
    <source>
        <dbReference type="ARBA" id="ARBA00004141"/>
    </source>
</evidence>
<dbReference type="OrthoDB" id="4638917at2"/>
<evidence type="ECO:0000256" key="4">
    <source>
        <dbReference type="ARBA" id="ARBA00022475"/>
    </source>
</evidence>